<dbReference type="NCBIfam" id="TIGR01563">
    <property type="entry name" value="gp16_SPP1"/>
    <property type="match status" value="1"/>
</dbReference>
<dbReference type="EMBL" id="CP046052">
    <property type="protein sequence ID" value="QGM46662.1"/>
    <property type="molecule type" value="Genomic_DNA"/>
</dbReference>
<dbReference type="Proteomes" id="UP000309061">
    <property type="component" value="Chromosome"/>
</dbReference>
<dbReference type="RefSeq" id="WP_136496886.1">
    <property type="nucleotide sequence ID" value="NZ_CP046052.1"/>
</dbReference>
<gene>
    <name evidence="1" type="ORF">H2LOC_013700</name>
</gene>
<proteinExistence type="predicted"/>
<dbReference type="AlphaFoldDB" id="A0A6B8KGA5"/>
<dbReference type="InterPro" id="IPR008767">
    <property type="entry name" value="Phage_SPP1_head-tail_adaptor"/>
</dbReference>
<sequence length="109" mass="12528">MTAFIRSGSMDRNIVIEACTRTQDDAGAEIETWAPVLPPCRAQLVQNSTKEFLRDFGAEYVENVVFRIRWTNVVTLDNRVTYDGLHYDIKELAEIGRRKGLELRCVVHK</sequence>
<organism evidence="1 2">
    <name type="scientific">Methylocystis heyeri</name>
    <dbReference type="NCBI Taxonomy" id="391905"/>
    <lineage>
        <taxon>Bacteria</taxon>
        <taxon>Pseudomonadati</taxon>
        <taxon>Pseudomonadota</taxon>
        <taxon>Alphaproteobacteria</taxon>
        <taxon>Hyphomicrobiales</taxon>
        <taxon>Methylocystaceae</taxon>
        <taxon>Methylocystis</taxon>
    </lineage>
</organism>
<dbReference type="InterPro" id="IPR038666">
    <property type="entry name" value="SSP1_head-tail_sf"/>
</dbReference>
<dbReference type="Pfam" id="PF05521">
    <property type="entry name" value="Phage_HCP"/>
    <property type="match status" value="1"/>
</dbReference>
<dbReference type="KEGG" id="mhey:H2LOC_013700"/>
<reference evidence="1 2" key="1">
    <citation type="submission" date="2019-11" db="EMBL/GenBank/DDBJ databases">
        <title>The genome sequence of Methylocystis heyeri.</title>
        <authorList>
            <person name="Oshkin I.Y."/>
            <person name="Miroshnikov K."/>
            <person name="Dedysh S.N."/>
        </authorList>
    </citation>
    <scope>NUCLEOTIDE SEQUENCE [LARGE SCALE GENOMIC DNA]</scope>
    <source>
        <strain evidence="1 2">H2</strain>
    </source>
</reference>
<evidence type="ECO:0000313" key="1">
    <source>
        <dbReference type="EMBL" id="QGM46662.1"/>
    </source>
</evidence>
<evidence type="ECO:0000313" key="2">
    <source>
        <dbReference type="Proteomes" id="UP000309061"/>
    </source>
</evidence>
<keyword evidence="2" id="KW-1185">Reference proteome</keyword>
<dbReference type="Gene3D" id="2.40.10.270">
    <property type="entry name" value="Bacteriophage SPP1 head-tail adaptor protein"/>
    <property type="match status" value="1"/>
</dbReference>
<dbReference type="OrthoDB" id="7478737at2"/>
<accession>A0A6B8KGA5</accession>
<name>A0A6B8KGA5_9HYPH</name>
<protein>
    <submittedName>
        <fullName evidence="1">Phage head closure protein</fullName>
    </submittedName>
</protein>